<protein>
    <recommendedName>
        <fullName evidence="3">DNA-entry nuclease</fullName>
    </recommendedName>
</protein>
<keyword evidence="2" id="KW-1185">Reference proteome</keyword>
<gene>
    <name evidence="1" type="ORF">K0T92_14360</name>
</gene>
<dbReference type="RefSeq" id="WP_219873165.1">
    <property type="nucleotide sequence ID" value="NZ_JAHZIJ010000009.1"/>
</dbReference>
<name>A0ABS7D7L0_9BACL</name>
<organism evidence="1 2">
    <name type="scientific">Paenibacillus oenotherae</name>
    <dbReference type="NCBI Taxonomy" id="1435645"/>
    <lineage>
        <taxon>Bacteria</taxon>
        <taxon>Bacillati</taxon>
        <taxon>Bacillota</taxon>
        <taxon>Bacilli</taxon>
        <taxon>Bacillales</taxon>
        <taxon>Paenibacillaceae</taxon>
        <taxon>Paenibacillus</taxon>
    </lineage>
</organism>
<evidence type="ECO:0000313" key="2">
    <source>
        <dbReference type="Proteomes" id="UP000812277"/>
    </source>
</evidence>
<accession>A0ABS7D7L0</accession>
<sequence length="111" mass="12888">MNTFKLKGELRRNVPDEGDKLDGITFDKLGRMKYHPEFHFNHGKPFTLDEKIYLTKYYELDGPRAIGFALGRTEHTVMNIVCNMRKSGEWKRYASLSDDEWLSITEGAEAV</sequence>
<proteinExistence type="predicted"/>
<evidence type="ECO:0000313" key="1">
    <source>
        <dbReference type="EMBL" id="MBW7475925.1"/>
    </source>
</evidence>
<evidence type="ECO:0008006" key="3">
    <source>
        <dbReference type="Google" id="ProtNLM"/>
    </source>
</evidence>
<dbReference type="EMBL" id="JAHZIJ010000009">
    <property type="protein sequence ID" value="MBW7475925.1"/>
    <property type="molecule type" value="Genomic_DNA"/>
</dbReference>
<reference evidence="1 2" key="1">
    <citation type="submission" date="2021-07" db="EMBL/GenBank/DDBJ databases">
        <title>Paenibacillus radiodurans sp. nov., isolated from the southeastern edge of Tengger Desert.</title>
        <authorList>
            <person name="Zhang G."/>
        </authorList>
    </citation>
    <scope>NUCLEOTIDE SEQUENCE [LARGE SCALE GENOMIC DNA]</scope>
    <source>
        <strain evidence="1 2">DT7-4</strain>
    </source>
</reference>
<comment type="caution">
    <text evidence="1">The sequence shown here is derived from an EMBL/GenBank/DDBJ whole genome shotgun (WGS) entry which is preliminary data.</text>
</comment>
<dbReference type="Proteomes" id="UP000812277">
    <property type="component" value="Unassembled WGS sequence"/>
</dbReference>